<evidence type="ECO:0000259" key="5">
    <source>
        <dbReference type="SMART" id="SM00235"/>
    </source>
</evidence>
<dbReference type="GO" id="GO:0031012">
    <property type="term" value="C:extracellular matrix"/>
    <property type="evidence" value="ECO:0007669"/>
    <property type="project" value="InterPro"/>
</dbReference>
<dbReference type="GO" id="GO:0006508">
    <property type="term" value="P:proteolysis"/>
    <property type="evidence" value="ECO:0007669"/>
    <property type="project" value="UniProtKB-KW"/>
</dbReference>
<dbReference type="InterPro" id="IPR024079">
    <property type="entry name" value="MetalloPept_cat_dom_sf"/>
</dbReference>
<protein>
    <submittedName>
        <fullName evidence="6">Matrixin family metalloprotease</fullName>
    </submittedName>
</protein>
<comment type="caution">
    <text evidence="6">The sequence shown here is derived from an EMBL/GenBank/DDBJ whole genome shotgun (WGS) entry which is preliminary data.</text>
</comment>
<evidence type="ECO:0000256" key="1">
    <source>
        <dbReference type="ARBA" id="ARBA00022670"/>
    </source>
</evidence>
<keyword evidence="3" id="KW-0378">Hydrolase</keyword>
<dbReference type="GO" id="GO:0030574">
    <property type="term" value="P:collagen catabolic process"/>
    <property type="evidence" value="ECO:0007669"/>
    <property type="project" value="TreeGrafter"/>
</dbReference>
<dbReference type="InterPro" id="IPR001818">
    <property type="entry name" value="Pept_M10_metallopeptidase"/>
</dbReference>
<evidence type="ECO:0000313" key="7">
    <source>
        <dbReference type="Proteomes" id="UP000305541"/>
    </source>
</evidence>
<proteinExistence type="predicted"/>
<evidence type="ECO:0000256" key="2">
    <source>
        <dbReference type="ARBA" id="ARBA00022723"/>
    </source>
</evidence>
<organism evidence="6 7">
    <name type="scientific">Pediococcus stilesii</name>
    <dbReference type="NCBI Taxonomy" id="331679"/>
    <lineage>
        <taxon>Bacteria</taxon>
        <taxon>Bacillati</taxon>
        <taxon>Bacillota</taxon>
        <taxon>Bacilli</taxon>
        <taxon>Lactobacillales</taxon>
        <taxon>Lactobacillaceae</taxon>
        <taxon>Pediococcus</taxon>
    </lineage>
</organism>
<keyword evidence="1 6" id="KW-0645">Protease</keyword>
<feature type="domain" description="Peptidase metallopeptidase" evidence="5">
    <location>
        <begin position="76"/>
        <end position="231"/>
    </location>
</feature>
<dbReference type="GO" id="GO:0008270">
    <property type="term" value="F:zinc ion binding"/>
    <property type="evidence" value="ECO:0007669"/>
    <property type="project" value="InterPro"/>
</dbReference>
<keyword evidence="2" id="KW-0479">Metal-binding</keyword>
<keyword evidence="6" id="KW-0482">Metalloprotease</keyword>
<dbReference type="GO" id="GO:0004222">
    <property type="term" value="F:metalloendopeptidase activity"/>
    <property type="evidence" value="ECO:0007669"/>
    <property type="project" value="InterPro"/>
</dbReference>
<dbReference type="GO" id="GO:0005615">
    <property type="term" value="C:extracellular space"/>
    <property type="evidence" value="ECO:0007669"/>
    <property type="project" value="TreeGrafter"/>
</dbReference>
<dbReference type="AlphaFoldDB" id="A0A5R9BRY2"/>
<dbReference type="PANTHER" id="PTHR10201">
    <property type="entry name" value="MATRIX METALLOPROTEINASE"/>
    <property type="match status" value="1"/>
</dbReference>
<evidence type="ECO:0000313" key="6">
    <source>
        <dbReference type="EMBL" id="TLQ03377.1"/>
    </source>
</evidence>
<keyword evidence="4" id="KW-0862">Zinc</keyword>
<name>A0A5R9BRY2_9LACO</name>
<dbReference type="GO" id="GO:0030198">
    <property type="term" value="P:extracellular matrix organization"/>
    <property type="evidence" value="ECO:0007669"/>
    <property type="project" value="TreeGrafter"/>
</dbReference>
<accession>A0A5R9BRY2</accession>
<dbReference type="SUPFAM" id="SSF55486">
    <property type="entry name" value="Metalloproteases ('zincins'), catalytic domain"/>
    <property type="match status" value="1"/>
</dbReference>
<reference evidence="6 7" key="1">
    <citation type="submission" date="2019-05" db="EMBL/GenBank/DDBJ databases">
        <title>The metagenome of a microbial culture collection derived from dairy environment covers the genomic content of the human microbiome.</title>
        <authorList>
            <person name="Roder T."/>
            <person name="Wuthrich D."/>
            <person name="Sattari Z."/>
            <person name="Von Ah U."/>
            <person name="Bar C."/>
            <person name="Ronchi F."/>
            <person name="Macpherson A.J."/>
            <person name="Ganal-Vonarburg S.C."/>
            <person name="Bruggmann R."/>
            <person name="Vergeres G."/>
        </authorList>
    </citation>
    <scope>NUCLEOTIDE SEQUENCE [LARGE SCALE GENOMIC DNA]</scope>
    <source>
        <strain evidence="6 7">FAM 18815</strain>
    </source>
</reference>
<evidence type="ECO:0000256" key="4">
    <source>
        <dbReference type="ARBA" id="ARBA00022833"/>
    </source>
</evidence>
<dbReference type="PANTHER" id="PTHR10201:SF294">
    <property type="entry name" value="MATRIX METALLOPROTEINASE 16"/>
    <property type="match status" value="1"/>
</dbReference>
<gene>
    <name evidence="6" type="ORF">FEZ51_09570</name>
</gene>
<evidence type="ECO:0000256" key="3">
    <source>
        <dbReference type="ARBA" id="ARBA00022801"/>
    </source>
</evidence>
<dbReference type="InterPro" id="IPR006026">
    <property type="entry name" value="Peptidase_Metallo"/>
</dbReference>
<dbReference type="Proteomes" id="UP000305541">
    <property type="component" value="Unassembled WGS sequence"/>
</dbReference>
<dbReference type="EMBL" id="VBTH01000025">
    <property type="protein sequence ID" value="TLQ03377.1"/>
    <property type="molecule type" value="Genomic_DNA"/>
</dbReference>
<dbReference type="OrthoDB" id="2148705at2"/>
<dbReference type="SMART" id="SM00235">
    <property type="entry name" value="ZnMc"/>
    <property type="match status" value="1"/>
</dbReference>
<dbReference type="Gene3D" id="3.40.390.10">
    <property type="entry name" value="Collagenase (Catalytic Domain)"/>
    <property type="match status" value="1"/>
</dbReference>
<dbReference type="Pfam" id="PF00413">
    <property type="entry name" value="Peptidase_M10"/>
    <property type="match status" value="1"/>
</dbReference>
<sequence>MRMKSIFGWLVVFLGATWIVKNNVITIPSNVQQTFQNGISQITTGLDSIVDSNWNFNQNASSNKDTAVGAKTPSESIVNDKNLSKIYYYSFADGTSDAVRSVFNQAIATYNATGIVQLKPGETKGWLNHITLGTYQKAMPAGKENVLELGVGGPEIMEQRGLVSRIANHASAKLNIYYGKSISQSVATHEIGHALGLDHSTSLRSIMYPLDRGQVTLSQADINGLKAIYGEANSES</sequence>